<keyword evidence="8" id="KW-1185">Reference proteome</keyword>
<evidence type="ECO:0000256" key="1">
    <source>
        <dbReference type="ARBA" id="ARBA00004651"/>
    </source>
</evidence>
<comment type="subcellular location">
    <subcellularLocation>
        <location evidence="1">Cell membrane</location>
        <topology evidence="1">Multi-pass membrane protein</topology>
    </subcellularLocation>
</comment>
<keyword evidence="3 6" id="KW-0812">Transmembrane</keyword>
<evidence type="ECO:0000256" key="4">
    <source>
        <dbReference type="ARBA" id="ARBA00022989"/>
    </source>
</evidence>
<feature type="transmembrane region" description="Helical" evidence="6">
    <location>
        <begin position="12"/>
        <end position="29"/>
    </location>
</feature>
<dbReference type="InterPro" id="IPR005495">
    <property type="entry name" value="LptG/LptF_permease"/>
</dbReference>
<evidence type="ECO:0000313" key="7">
    <source>
        <dbReference type="EMBL" id="MBU8543860.1"/>
    </source>
</evidence>
<keyword evidence="4 6" id="KW-1133">Transmembrane helix</keyword>
<evidence type="ECO:0000256" key="2">
    <source>
        <dbReference type="ARBA" id="ARBA00022475"/>
    </source>
</evidence>
<sequence length="390" mass="42622">MTRIDSYILRQLLGGLLAVTCGLAALVWLTQSLRFIELVLDRGLSMAVFVQLTGLMLPGFIAVILPITTFVVVLFIYVRMNSDRELVVLRAAGLSQLRLARPALVLAMASVGIGYMLNLWLVPMSHTAFRIWQYEIRNEMAAILVQEGVFSSVGGDLTVYARLRDRDGTLRGILVHDAREAGAPATILAEVGRISNGPFGPRVTLQNGVRQQMERVPPPANAPPGTPATMRLSVLSFNENSVDLARATRQEEVRFRDSRERGITELLHPDPEEQLRPRDQTRFVAEAHQRLSAPLTAMTFALVGMAVALTGQFRRHGGGLRLAIGVGLVVGLLAVGLTIGNLATRDNAFVWLIWAHATLPGVVAVWWLLGAPGLPRFRPAPMPAARELAN</sequence>
<dbReference type="RefSeq" id="WP_216874542.1">
    <property type="nucleotide sequence ID" value="NZ_JAERQM010000002.1"/>
</dbReference>
<feature type="transmembrane region" description="Helical" evidence="6">
    <location>
        <begin position="322"/>
        <end position="343"/>
    </location>
</feature>
<comment type="caution">
    <text evidence="7">The sequence shown here is derived from an EMBL/GenBank/DDBJ whole genome shotgun (WGS) entry which is preliminary data.</text>
</comment>
<dbReference type="EMBL" id="JAERQM010000002">
    <property type="protein sequence ID" value="MBU8543860.1"/>
    <property type="molecule type" value="Genomic_DNA"/>
</dbReference>
<dbReference type="Pfam" id="PF03739">
    <property type="entry name" value="LptF_LptG"/>
    <property type="match status" value="1"/>
</dbReference>
<feature type="transmembrane region" description="Helical" evidence="6">
    <location>
        <begin position="99"/>
        <end position="121"/>
    </location>
</feature>
<dbReference type="Proteomes" id="UP000689967">
    <property type="component" value="Unassembled WGS sequence"/>
</dbReference>
<dbReference type="PANTHER" id="PTHR33529:SF6">
    <property type="entry name" value="YJGP_YJGQ FAMILY PERMEASE"/>
    <property type="match status" value="1"/>
</dbReference>
<evidence type="ECO:0000256" key="6">
    <source>
        <dbReference type="SAM" id="Phobius"/>
    </source>
</evidence>
<evidence type="ECO:0000256" key="3">
    <source>
        <dbReference type="ARBA" id="ARBA00022692"/>
    </source>
</evidence>
<feature type="transmembrane region" description="Helical" evidence="6">
    <location>
        <begin position="49"/>
        <end position="78"/>
    </location>
</feature>
<protein>
    <submittedName>
        <fullName evidence="7">LptF/LptG family permease</fullName>
    </submittedName>
</protein>
<reference evidence="7 8" key="1">
    <citation type="submission" date="2021-01" db="EMBL/GenBank/DDBJ databases">
        <title>Roseomonas sp. nov, a bacterium isolated from an oil production mixture in Yumen Oilfield.</title>
        <authorList>
            <person name="Wu D."/>
        </authorList>
    </citation>
    <scope>NUCLEOTIDE SEQUENCE [LARGE SCALE GENOMIC DNA]</scope>
    <source>
        <strain evidence="7 8">ROY-5-3</strain>
    </source>
</reference>
<name>A0ABS6H595_9PROT</name>
<accession>A0ABS6H595</accession>
<dbReference type="PANTHER" id="PTHR33529">
    <property type="entry name" value="SLR0882 PROTEIN-RELATED"/>
    <property type="match status" value="1"/>
</dbReference>
<gene>
    <name evidence="7" type="ORF">JJQ90_09090</name>
</gene>
<evidence type="ECO:0000256" key="5">
    <source>
        <dbReference type="ARBA" id="ARBA00023136"/>
    </source>
</evidence>
<organism evidence="7 8">
    <name type="scientific">Falsiroseomonas oleicola</name>
    <dbReference type="NCBI Taxonomy" id="2801474"/>
    <lineage>
        <taxon>Bacteria</taxon>
        <taxon>Pseudomonadati</taxon>
        <taxon>Pseudomonadota</taxon>
        <taxon>Alphaproteobacteria</taxon>
        <taxon>Acetobacterales</taxon>
        <taxon>Roseomonadaceae</taxon>
        <taxon>Falsiroseomonas</taxon>
    </lineage>
</organism>
<evidence type="ECO:0000313" key="8">
    <source>
        <dbReference type="Proteomes" id="UP000689967"/>
    </source>
</evidence>
<proteinExistence type="predicted"/>
<feature type="transmembrane region" description="Helical" evidence="6">
    <location>
        <begin position="291"/>
        <end position="310"/>
    </location>
</feature>
<feature type="transmembrane region" description="Helical" evidence="6">
    <location>
        <begin position="349"/>
        <end position="369"/>
    </location>
</feature>
<keyword evidence="2" id="KW-1003">Cell membrane</keyword>
<keyword evidence="5 6" id="KW-0472">Membrane</keyword>